<dbReference type="Pfam" id="PF03060">
    <property type="entry name" value="NMO"/>
    <property type="match status" value="1"/>
</dbReference>
<dbReference type="Proteomes" id="UP001300763">
    <property type="component" value="Unassembled WGS sequence"/>
</dbReference>
<keyword evidence="1" id="KW-0285">Flavoprotein</keyword>
<protein>
    <submittedName>
        <fullName evidence="5">Nitronate monooxygenase</fullName>
    </submittedName>
</protein>
<keyword evidence="6" id="KW-1185">Reference proteome</keyword>
<gene>
    <name evidence="5" type="ORF">PGB27_10370</name>
</gene>
<keyword evidence="3" id="KW-0560">Oxidoreductase</keyword>
<evidence type="ECO:0000313" key="5">
    <source>
        <dbReference type="EMBL" id="MDD7965748.1"/>
    </source>
</evidence>
<dbReference type="GO" id="GO:0004497">
    <property type="term" value="F:monooxygenase activity"/>
    <property type="evidence" value="ECO:0007669"/>
    <property type="project" value="UniProtKB-KW"/>
</dbReference>
<evidence type="ECO:0000256" key="4">
    <source>
        <dbReference type="SAM" id="MobiDB-lite"/>
    </source>
</evidence>
<sequence>MLTTNLCRTLGVDLPIWNAGMGGGLAGPALAAAVSNAGGLGVLGMGGLPEPVLREQVRETRELTDRPFGVNLILPLLEDDAPVEACLEERVPVLVLFWGDPGPYVERAHAVGTRVVSQVGSAEEAKAAADAGVDAVMIQGVEAGGHVRGVESLSVVLPATVDAVSPLPVVAAGGVADGRGLAAALALGAQAVSLGTRFVCSDESRAAYKDRVVAATAADTYYTKLFDLGWPDAAHRVLRNRIVDEWEAAGSPPSGERAGEGEITGKMPVGGQTIELPRYGIFMPMEGFEGDLDSSVLYAGESCSLISDIRPAADIVQTLAADADAIRAAAG</sequence>
<dbReference type="RefSeq" id="WP_274200288.1">
    <property type="nucleotide sequence ID" value="NZ_JAQZAO010000004.1"/>
</dbReference>
<evidence type="ECO:0000256" key="2">
    <source>
        <dbReference type="ARBA" id="ARBA00022643"/>
    </source>
</evidence>
<dbReference type="Gene3D" id="3.20.20.70">
    <property type="entry name" value="Aldolase class I"/>
    <property type="match status" value="1"/>
</dbReference>
<dbReference type="InterPro" id="IPR013785">
    <property type="entry name" value="Aldolase_TIM"/>
</dbReference>
<evidence type="ECO:0000256" key="3">
    <source>
        <dbReference type="ARBA" id="ARBA00023002"/>
    </source>
</evidence>
<evidence type="ECO:0000313" key="6">
    <source>
        <dbReference type="Proteomes" id="UP001300763"/>
    </source>
</evidence>
<dbReference type="InterPro" id="IPR004136">
    <property type="entry name" value="NMO"/>
</dbReference>
<organism evidence="5 6">
    <name type="scientific">Actinomycetospora lemnae</name>
    <dbReference type="NCBI Taxonomy" id="3019891"/>
    <lineage>
        <taxon>Bacteria</taxon>
        <taxon>Bacillati</taxon>
        <taxon>Actinomycetota</taxon>
        <taxon>Actinomycetes</taxon>
        <taxon>Pseudonocardiales</taxon>
        <taxon>Pseudonocardiaceae</taxon>
        <taxon>Actinomycetospora</taxon>
    </lineage>
</organism>
<dbReference type="PANTHER" id="PTHR32332:SF20">
    <property type="entry name" value="2-NITROPROPANE DIOXYGENASE-LIKE PROTEIN"/>
    <property type="match status" value="1"/>
</dbReference>
<dbReference type="CDD" id="cd04730">
    <property type="entry name" value="NPD_like"/>
    <property type="match status" value="1"/>
</dbReference>
<keyword evidence="5" id="KW-0503">Monooxygenase</keyword>
<feature type="region of interest" description="Disordered" evidence="4">
    <location>
        <begin position="248"/>
        <end position="267"/>
    </location>
</feature>
<comment type="caution">
    <text evidence="5">The sequence shown here is derived from an EMBL/GenBank/DDBJ whole genome shotgun (WGS) entry which is preliminary data.</text>
</comment>
<dbReference type="PANTHER" id="PTHR32332">
    <property type="entry name" value="2-NITROPROPANE DIOXYGENASE"/>
    <property type="match status" value="1"/>
</dbReference>
<accession>A0ABT5SVJ4</accession>
<reference evidence="5 6" key="1">
    <citation type="submission" date="2023-02" db="EMBL/GenBank/DDBJ databases">
        <title>Genome sequencing required for Actinomycetospora new species description.</title>
        <authorList>
            <person name="Saimee Y."/>
            <person name="Duangmal K."/>
        </authorList>
    </citation>
    <scope>NUCLEOTIDE SEQUENCE [LARGE SCALE GENOMIC DNA]</scope>
    <source>
        <strain evidence="5 6">DW7H6</strain>
    </source>
</reference>
<proteinExistence type="predicted"/>
<dbReference type="SUPFAM" id="SSF51412">
    <property type="entry name" value="Inosine monophosphate dehydrogenase (IMPDH)"/>
    <property type="match status" value="1"/>
</dbReference>
<dbReference type="EMBL" id="JAQZAO010000004">
    <property type="protein sequence ID" value="MDD7965748.1"/>
    <property type="molecule type" value="Genomic_DNA"/>
</dbReference>
<name>A0ABT5SVJ4_9PSEU</name>
<evidence type="ECO:0000256" key="1">
    <source>
        <dbReference type="ARBA" id="ARBA00022630"/>
    </source>
</evidence>
<keyword evidence="2" id="KW-0288">FMN</keyword>